<dbReference type="Gene3D" id="3.40.720.10">
    <property type="entry name" value="Alkaline Phosphatase, subunit A"/>
    <property type="match status" value="1"/>
</dbReference>
<dbReference type="EMBL" id="BARV01003807">
    <property type="protein sequence ID" value="GAI11975.1"/>
    <property type="molecule type" value="Genomic_DNA"/>
</dbReference>
<sequence>LGIVDKKDYEKLRMELAALLKNLKDPETGRTLIKNIYRWEELYGENAVNDPLDIIFDLEEEYGAQELLQPPEGLKHILCSKKKSLSILSPPGFYDWMGDHRPNGILFMYGKNIKSNQHIDANVIDIVPTILATMNIPIQNNIDGRVIEEAFITKPTIKKIDTHKKKKILTETEIKRIKKLKI</sequence>
<gene>
    <name evidence="1" type="ORF">S06H3_08872</name>
</gene>
<evidence type="ECO:0000313" key="1">
    <source>
        <dbReference type="EMBL" id="GAI11975.1"/>
    </source>
</evidence>
<dbReference type="SUPFAM" id="SSF53649">
    <property type="entry name" value="Alkaline phosphatase-like"/>
    <property type="match status" value="1"/>
</dbReference>
<dbReference type="InterPro" id="IPR017850">
    <property type="entry name" value="Alkaline_phosphatase_core_sf"/>
</dbReference>
<comment type="caution">
    <text evidence="1">The sequence shown here is derived from an EMBL/GenBank/DDBJ whole genome shotgun (WGS) entry which is preliminary data.</text>
</comment>
<protein>
    <submittedName>
        <fullName evidence="1">Uncharacterized protein</fullName>
    </submittedName>
</protein>
<reference evidence="1" key="1">
    <citation type="journal article" date="2014" name="Front. Microbiol.">
        <title>High frequency of phylogenetically diverse reductive dehalogenase-homologous genes in deep subseafloor sedimentary metagenomes.</title>
        <authorList>
            <person name="Kawai M."/>
            <person name="Futagami T."/>
            <person name="Toyoda A."/>
            <person name="Takaki Y."/>
            <person name="Nishi S."/>
            <person name="Hori S."/>
            <person name="Arai W."/>
            <person name="Tsubouchi T."/>
            <person name="Morono Y."/>
            <person name="Uchiyama I."/>
            <person name="Ito T."/>
            <person name="Fujiyama A."/>
            <person name="Inagaki F."/>
            <person name="Takami H."/>
        </authorList>
    </citation>
    <scope>NUCLEOTIDE SEQUENCE</scope>
    <source>
        <strain evidence="1">Expedition CK06-06</strain>
    </source>
</reference>
<feature type="non-terminal residue" evidence="1">
    <location>
        <position position="1"/>
    </location>
</feature>
<accession>X1MBD6</accession>
<organism evidence="1">
    <name type="scientific">marine sediment metagenome</name>
    <dbReference type="NCBI Taxonomy" id="412755"/>
    <lineage>
        <taxon>unclassified sequences</taxon>
        <taxon>metagenomes</taxon>
        <taxon>ecological metagenomes</taxon>
    </lineage>
</organism>
<proteinExistence type="predicted"/>
<dbReference type="AlphaFoldDB" id="X1MBD6"/>
<name>X1MBD6_9ZZZZ</name>